<comment type="caution">
    <text evidence="4">The sequence shown here is derived from an EMBL/GenBank/DDBJ whole genome shotgun (WGS) entry which is preliminary data.</text>
</comment>
<evidence type="ECO:0000259" key="3">
    <source>
        <dbReference type="Pfam" id="PF13717"/>
    </source>
</evidence>
<evidence type="ECO:0000313" key="5">
    <source>
        <dbReference type="Proteomes" id="UP000477911"/>
    </source>
</evidence>
<name>A0A6L7G491_9RHOB</name>
<dbReference type="NCBIfam" id="TIGR02098">
    <property type="entry name" value="MJ0042_CXXC"/>
    <property type="match status" value="1"/>
</dbReference>
<sequence>MRLTCPSCGANYEVPDAVIPDEGRDVECSACGISWFQAPGAPGTLRLRPEDQSAAAPEGADPHRNPVPASALKGPSGAEAAPLALHATAEEPPLISPRRAQLQRREIEQDVLDILREEAAFEAKARARDRSAPEEPAPPAPEAEPEAPRGDWSAGLQADPVEEELPPPPAHIEQTTAGNRPRLMPDAEEMHSSVAPGSSAAPTVATPRQRRSFALGFAIPVAVVLLLLLVYAQAPALARALPGAAAGLNSYVETVDAARHWFGGR</sequence>
<dbReference type="EMBL" id="WUMU01000007">
    <property type="protein sequence ID" value="MXN18180.1"/>
    <property type="molecule type" value="Genomic_DNA"/>
</dbReference>
<feature type="transmembrane region" description="Helical" evidence="2">
    <location>
        <begin position="213"/>
        <end position="232"/>
    </location>
</feature>
<gene>
    <name evidence="4" type="ORF">GR170_10060</name>
</gene>
<proteinExistence type="predicted"/>
<dbReference type="AlphaFoldDB" id="A0A6L7G491"/>
<accession>A0A6L7G491</accession>
<dbReference type="Proteomes" id="UP000477911">
    <property type="component" value="Unassembled WGS sequence"/>
</dbReference>
<evidence type="ECO:0000256" key="2">
    <source>
        <dbReference type="SAM" id="Phobius"/>
    </source>
</evidence>
<keyword evidence="2" id="KW-0472">Membrane</keyword>
<protein>
    <recommendedName>
        <fullName evidence="3">Zinc finger/thioredoxin putative domain-containing protein</fullName>
    </recommendedName>
</protein>
<evidence type="ECO:0000256" key="1">
    <source>
        <dbReference type="SAM" id="MobiDB-lite"/>
    </source>
</evidence>
<dbReference type="InterPro" id="IPR011723">
    <property type="entry name" value="Znf/thioredoxin_put"/>
</dbReference>
<evidence type="ECO:0000313" key="4">
    <source>
        <dbReference type="EMBL" id="MXN18180.1"/>
    </source>
</evidence>
<dbReference type="Pfam" id="PF13717">
    <property type="entry name" value="Zn_ribbon_4"/>
    <property type="match status" value="1"/>
</dbReference>
<feature type="domain" description="Zinc finger/thioredoxin putative" evidence="3">
    <location>
        <begin position="1"/>
        <end position="35"/>
    </location>
</feature>
<reference evidence="4 5" key="1">
    <citation type="submission" date="2019-12" db="EMBL/GenBank/DDBJ databases">
        <authorList>
            <person name="Li M."/>
        </authorList>
    </citation>
    <scope>NUCLEOTIDE SEQUENCE [LARGE SCALE GENOMIC DNA]</scope>
    <source>
        <strain evidence="4 5">GBMRC 2024</strain>
    </source>
</reference>
<dbReference type="RefSeq" id="WP_160894226.1">
    <property type="nucleotide sequence ID" value="NZ_WUMU01000007.1"/>
</dbReference>
<feature type="region of interest" description="Disordered" evidence="1">
    <location>
        <begin position="41"/>
        <end position="101"/>
    </location>
</feature>
<feature type="compositionally biased region" description="Basic and acidic residues" evidence="1">
    <location>
        <begin position="124"/>
        <end position="133"/>
    </location>
</feature>
<feature type="compositionally biased region" description="Low complexity" evidence="1">
    <location>
        <begin position="78"/>
        <end position="93"/>
    </location>
</feature>
<keyword evidence="5" id="KW-1185">Reference proteome</keyword>
<organism evidence="4 5">
    <name type="scientific">Pseudooceanicola albus</name>
    <dbReference type="NCBI Taxonomy" id="2692189"/>
    <lineage>
        <taxon>Bacteria</taxon>
        <taxon>Pseudomonadati</taxon>
        <taxon>Pseudomonadota</taxon>
        <taxon>Alphaproteobacteria</taxon>
        <taxon>Rhodobacterales</taxon>
        <taxon>Paracoccaceae</taxon>
        <taxon>Pseudooceanicola</taxon>
    </lineage>
</organism>
<keyword evidence="2" id="KW-0812">Transmembrane</keyword>
<feature type="region of interest" description="Disordered" evidence="1">
    <location>
        <begin position="124"/>
        <end position="183"/>
    </location>
</feature>
<keyword evidence="2" id="KW-1133">Transmembrane helix</keyword>